<organism evidence="5 6">
    <name type="scientific">Candidatus Dojkabacteria bacterium</name>
    <dbReference type="NCBI Taxonomy" id="2099670"/>
    <lineage>
        <taxon>Bacteria</taxon>
        <taxon>Candidatus Dojkabacteria</taxon>
    </lineage>
</organism>
<proteinExistence type="predicted"/>
<dbReference type="InterPro" id="IPR042118">
    <property type="entry name" value="QueA_dom1"/>
</dbReference>
<gene>
    <name evidence="5" type="ORF">GX888_00840</name>
</gene>
<dbReference type="InterPro" id="IPR003699">
    <property type="entry name" value="QueA"/>
</dbReference>
<dbReference type="Proteomes" id="UP000564033">
    <property type="component" value="Unassembled WGS sequence"/>
</dbReference>
<protein>
    <submittedName>
        <fullName evidence="5">S-adenosylmethionine:tRNA ribosyltransferase-isomerase</fullName>
    </submittedName>
</protein>
<keyword evidence="4" id="KW-0671">Queuosine biosynthesis</keyword>
<evidence type="ECO:0000313" key="6">
    <source>
        <dbReference type="Proteomes" id="UP000564033"/>
    </source>
</evidence>
<dbReference type="AlphaFoldDB" id="A0A847VCN1"/>
<dbReference type="PANTHER" id="PTHR30307">
    <property type="entry name" value="S-ADENOSYLMETHIONINE:TRNA RIBOSYLTRANSFERASE-ISOMERASE"/>
    <property type="match status" value="1"/>
</dbReference>
<dbReference type="SUPFAM" id="SSF111337">
    <property type="entry name" value="QueA-like"/>
    <property type="match status" value="1"/>
</dbReference>
<evidence type="ECO:0000256" key="1">
    <source>
        <dbReference type="ARBA" id="ARBA00022490"/>
    </source>
</evidence>
<dbReference type="EMBL" id="JAAZIL010000022">
    <property type="protein sequence ID" value="NLZ24283.1"/>
    <property type="molecule type" value="Genomic_DNA"/>
</dbReference>
<feature type="non-terminal residue" evidence="5">
    <location>
        <position position="1"/>
    </location>
</feature>
<dbReference type="GO" id="GO:0051075">
    <property type="term" value="F:S-adenosylmethionine:tRNA ribosyltransferase-isomerase activity"/>
    <property type="evidence" value="ECO:0007669"/>
    <property type="project" value="TreeGrafter"/>
</dbReference>
<reference evidence="5 6" key="1">
    <citation type="journal article" date="2020" name="Biotechnol. Biofuels">
        <title>New insights from the biogas microbiome by comprehensive genome-resolved metagenomics of nearly 1600 species originating from multiple anaerobic digesters.</title>
        <authorList>
            <person name="Campanaro S."/>
            <person name="Treu L."/>
            <person name="Rodriguez-R L.M."/>
            <person name="Kovalovszki A."/>
            <person name="Ziels R.M."/>
            <person name="Maus I."/>
            <person name="Zhu X."/>
            <person name="Kougias P.G."/>
            <person name="Basile A."/>
            <person name="Luo G."/>
            <person name="Schluter A."/>
            <person name="Konstantinidis K.T."/>
            <person name="Angelidaki I."/>
        </authorList>
    </citation>
    <scope>NUCLEOTIDE SEQUENCE [LARGE SCALE GENOMIC DNA]</scope>
    <source>
        <strain evidence="5">AS19jrsBPTG_9</strain>
    </source>
</reference>
<keyword evidence="5" id="KW-0413">Isomerase</keyword>
<keyword evidence="2 5" id="KW-0808">Transferase</keyword>
<evidence type="ECO:0000256" key="3">
    <source>
        <dbReference type="ARBA" id="ARBA00022691"/>
    </source>
</evidence>
<evidence type="ECO:0000256" key="4">
    <source>
        <dbReference type="ARBA" id="ARBA00022785"/>
    </source>
</evidence>
<sequence>DTDLYIYPGYRWKVVDILITNFHMPDSSLILLVSSFAGIENIKRAYTQAIERDYKFLSYGDSMLIGYNLN</sequence>
<dbReference type="Gene3D" id="3.40.1780.10">
    <property type="entry name" value="QueA-like"/>
    <property type="match status" value="1"/>
</dbReference>
<comment type="caution">
    <text evidence="5">The sequence shown here is derived from an EMBL/GenBank/DDBJ whole genome shotgun (WGS) entry which is preliminary data.</text>
</comment>
<name>A0A847VCN1_9BACT</name>
<evidence type="ECO:0000313" key="5">
    <source>
        <dbReference type="EMBL" id="NLZ24283.1"/>
    </source>
</evidence>
<evidence type="ECO:0000256" key="2">
    <source>
        <dbReference type="ARBA" id="ARBA00022679"/>
    </source>
</evidence>
<dbReference type="Pfam" id="PF02547">
    <property type="entry name" value="Queuosine_synth"/>
    <property type="match status" value="1"/>
</dbReference>
<dbReference type="GO" id="GO:0008616">
    <property type="term" value="P:tRNA queuosine(34) biosynthetic process"/>
    <property type="evidence" value="ECO:0007669"/>
    <property type="project" value="UniProtKB-KW"/>
</dbReference>
<dbReference type="PANTHER" id="PTHR30307:SF0">
    <property type="entry name" value="S-ADENOSYLMETHIONINE:TRNA RIBOSYLTRANSFERASE-ISOMERASE"/>
    <property type="match status" value="1"/>
</dbReference>
<keyword evidence="3" id="KW-0949">S-adenosyl-L-methionine</keyword>
<dbReference type="InterPro" id="IPR036100">
    <property type="entry name" value="QueA_sf"/>
</dbReference>
<keyword evidence="1" id="KW-0963">Cytoplasm</keyword>
<accession>A0A847VCN1</accession>